<dbReference type="Pfam" id="PF02018">
    <property type="entry name" value="CBM_4_9"/>
    <property type="match status" value="1"/>
</dbReference>
<dbReference type="Gene3D" id="2.60.120.260">
    <property type="entry name" value="Galactose-binding domain-like"/>
    <property type="match status" value="1"/>
</dbReference>
<evidence type="ECO:0000259" key="2">
    <source>
        <dbReference type="Pfam" id="PF02018"/>
    </source>
</evidence>
<dbReference type="InterPro" id="IPR003305">
    <property type="entry name" value="CenC_carb-bd"/>
</dbReference>
<dbReference type="SUPFAM" id="SSF49373">
    <property type="entry name" value="Invasin/intimin cell-adhesion fragments"/>
    <property type="match status" value="1"/>
</dbReference>
<dbReference type="InterPro" id="IPR008979">
    <property type="entry name" value="Galactose-bd-like_sf"/>
</dbReference>
<reference evidence="4" key="2">
    <citation type="submission" date="2021-04" db="EMBL/GenBank/DDBJ databases">
        <authorList>
            <person name="Gilroy R."/>
        </authorList>
    </citation>
    <scope>NUCLEOTIDE SEQUENCE</scope>
    <source>
        <strain evidence="4">ChiBcec1-1093</strain>
    </source>
</reference>
<dbReference type="Gene3D" id="2.60.40.1080">
    <property type="match status" value="1"/>
</dbReference>
<sequence length="280" mass="30556">MKFIRLDVNGSQPVQIRELQVFGDFIVLESVPEENLLENGDMETEDSWEFADITVSAEDGADQPAASYEFGYGEDAHGGSRAAVITKTGKEAAGDGVIRQTISIEPNKRYQLSFWHKTDTLDSASFTYEINQKDKDGNTISTHLAKLNDNLNMSREYREFDYNFITSPYAVSADIVLHVVAGEGSLYLDDVAVREVIPTEAVFVEADKEELEVGETGKVTAQILPGNADDLTFHWASSDESVITAAEDGTVTAVGEGSAYAQYENSGDLTAESSVLITVK</sequence>
<feature type="domain" description="BIG2" evidence="3">
    <location>
        <begin position="202"/>
        <end position="259"/>
    </location>
</feature>
<accession>A0A9D2GIE0</accession>
<dbReference type="InterPro" id="IPR008964">
    <property type="entry name" value="Invasin/intimin_cell_adhesion"/>
</dbReference>
<feature type="domain" description="CBM-cenC" evidence="2">
    <location>
        <begin position="76"/>
        <end position="179"/>
    </location>
</feature>
<dbReference type="AlphaFoldDB" id="A0A9D2GIE0"/>
<dbReference type="InterPro" id="IPR003343">
    <property type="entry name" value="Big_2"/>
</dbReference>
<dbReference type="EMBL" id="DXBC01000074">
    <property type="protein sequence ID" value="HIZ79121.1"/>
    <property type="molecule type" value="Genomic_DNA"/>
</dbReference>
<evidence type="ECO:0000313" key="4">
    <source>
        <dbReference type="EMBL" id="HIZ79121.1"/>
    </source>
</evidence>
<proteinExistence type="predicted"/>
<dbReference type="GO" id="GO:0016798">
    <property type="term" value="F:hydrolase activity, acting on glycosyl bonds"/>
    <property type="evidence" value="ECO:0007669"/>
    <property type="project" value="InterPro"/>
</dbReference>
<evidence type="ECO:0000256" key="1">
    <source>
        <dbReference type="ARBA" id="ARBA00022801"/>
    </source>
</evidence>
<organism evidence="4 5">
    <name type="scientific">Candidatus Lachnoclostridium stercorigallinarum</name>
    <dbReference type="NCBI Taxonomy" id="2838634"/>
    <lineage>
        <taxon>Bacteria</taxon>
        <taxon>Bacillati</taxon>
        <taxon>Bacillota</taxon>
        <taxon>Clostridia</taxon>
        <taxon>Lachnospirales</taxon>
        <taxon>Lachnospiraceae</taxon>
    </lineage>
</organism>
<dbReference type="Pfam" id="PF02368">
    <property type="entry name" value="Big_2"/>
    <property type="match status" value="1"/>
</dbReference>
<dbReference type="Proteomes" id="UP000824101">
    <property type="component" value="Unassembled WGS sequence"/>
</dbReference>
<reference evidence="4" key="1">
    <citation type="journal article" date="2021" name="PeerJ">
        <title>Extensive microbial diversity within the chicken gut microbiome revealed by metagenomics and culture.</title>
        <authorList>
            <person name="Gilroy R."/>
            <person name="Ravi A."/>
            <person name="Getino M."/>
            <person name="Pursley I."/>
            <person name="Horton D.L."/>
            <person name="Alikhan N.F."/>
            <person name="Baker D."/>
            <person name="Gharbi K."/>
            <person name="Hall N."/>
            <person name="Watson M."/>
            <person name="Adriaenssens E.M."/>
            <person name="Foster-Nyarko E."/>
            <person name="Jarju S."/>
            <person name="Secka A."/>
            <person name="Antonio M."/>
            <person name="Oren A."/>
            <person name="Chaudhuri R.R."/>
            <person name="La Ragione R."/>
            <person name="Hildebrand F."/>
            <person name="Pallen M.J."/>
        </authorList>
    </citation>
    <scope>NUCLEOTIDE SEQUENCE</scope>
    <source>
        <strain evidence="4">ChiBcec1-1093</strain>
    </source>
</reference>
<keyword evidence="1" id="KW-0378">Hydrolase</keyword>
<gene>
    <name evidence="4" type="ORF">IAA17_04975</name>
</gene>
<name>A0A9D2GIE0_9FIRM</name>
<comment type="caution">
    <text evidence="4">The sequence shown here is derived from an EMBL/GenBank/DDBJ whole genome shotgun (WGS) entry which is preliminary data.</text>
</comment>
<evidence type="ECO:0000259" key="3">
    <source>
        <dbReference type="Pfam" id="PF02368"/>
    </source>
</evidence>
<protein>
    <submittedName>
        <fullName evidence="4">Ig-like domain-containing protein</fullName>
    </submittedName>
</protein>
<evidence type="ECO:0000313" key="5">
    <source>
        <dbReference type="Proteomes" id="UP000824101"/>
    </source>
</evidence>
<dbReference type="SUPFAM" id="SSF49785">
    <property type="entry name" value="Galactose-binding domain-like"/>
    <property type="match status" value="1"/>
</dbReference>